<dbReference type="Proteomes" id="UP000277108">
    <property type="component" value="Unassembled WGS sequence"/>
</dbReference>
<evidence type="ECO:0000256" key="6">
    <source>
        <dbReference type="SAM" id="Coils"/>
    </source>
</evidence>
<evidence type="ECO:0000256" key="2">
    <source>
        <dbReference type="ARBA" id="ARBA00022980"/>
    </source>
</evidence>
<proteinExistence type="inferred from homology"/>
<dbReference type="EMBL" id="RKRK01000003">
    <property type="protein sequence ID" value="RPF56583.1"/>
    <property type="molecule type" value="Genomic_DNA"/>
</dbReference>
<dbReference type="InterPro" id="IPR036049">
    <property type="entry name" value="Ribosomal_uL29_sf"/>
</dbReference>
<keyword evidence="2 5" id="KW-0689">Ribosomal protein</keyword>
<keyword evidence="3 5" id="KW-0687">Ribonucleoprotein</keyword>
<feature type="coiled-coil region" evidence="6">
    <location>
        <begin position="4"/>
        <end position="31"/>
    </location>
</feature>
<dbReference type="InterPro" id="IPR018254">
    <property type="entry name" value="Ribosomal_uL29_CS"/>
</dbReference>
<dbReference type="SUPFAM" id="SSF46561">
    <property type="entry name" value="Ribosomal protein L29 (L29p)"/>
    <property type="match status" value="1"/>
</dbReference>
<dbReference type="CDD" id="cd00427">
    <property type="entry name" value="Ribosomal_L29_HIP"/>
    <property type="match status" value="1"/>
</dbReference>
<comment type="similarity">
    <text evidence="1 5">Belongs to the universal ribosomal protein uL29 family.</text>
</comment>
<name>A0A3N5BGF1_9BACL</name>
<dbReference type="Gene3D" id="1.10.287.310">
    <property type="match status" value="1"/>
</dbReference>
<dbReference type="FunFam" id="1.10.287.310:FF:000001">
    <property type="entry name" value="50S ribosomal protein L29"/>
    <property type="match status" value="1"/>
</dbReference>
<dbReference type="PANTHER" id="PTHR10916">
    <property type="entry name" value="60S RIBOSOMAL PROTEIN L35/50S RIBOSOMAL PROTEIN L29"/>
    <property type="match status" value="1"/>
</dbReference>
<dbReference type="AlphaFoldDB" id="A0A3N5BGF1"/>
<dbReference type="HAMAP" id="MF_00374">
    <property type="entry name" value="Ribosomal_uL29"/>
    <property type="match status" value="1"/>
</dbReference>
<keyword evidence="8" id="KW-1185">Reference proteome</keyword>
<dbReference type="InterPro" id="IPR050063">
    <property type="entry name" value="Ribosomal_protein_uL29"/>
</dbReference>
<dbReference type="PROSITE" id="PS00579">
    <property type="entry name" value="RIBOSOMAL_L29"/>
    <property type="match status" value="1"/>
</dbReference>
<evidence type="ECO:0000313" key="8">
    <source>
        <dbReference type="Proteomes" id="UP000277108"/>
    </source>
</evidence>
<evidence type="ECO:0000256" key="1">
    <source>
        <dbReference type="ARBA" id="ARBA00009254"/>
    </source>
</evidence>
<dbReference type="NCBIfam" id="TIGR00012">
    <property type="entry name" value="L29"/>
    <property type="match status" value="1"/>
</dbReference>
<organism evidence="7 8">
    <name type="scientific">Abyssicoccus albus</name>
    <dbReference type="NCBI Taxonomy" id="1817405"/>
    <lineage>
        <taxon>Bacteria</taxon>
        <taxon>Bacillati</taxon>
        <taxon>Bacillota</taxon>
        <taxon>Bacilli</taxon>
        <taxon>Bacillales</taxon>
        <taxon>Abyssicoccaceae</taxon>
    </lineage>
</organism>
<dbReference type="GO" id="GO:0006412">
    <property type="term" value="P:translation"/>
    <property type="evidence" value="ECO:0007669"/>
    <property type="project" value="UniProtKB-UniRule"/>
</dbReference>
<keyword evidence="6" id="KW-0175">Coiled coil</keyword>
<evidence type="ECO:0000256" key="4">
    <source>
        <dbReference type="ARBA" id="ARBA00035204"/>
    </source>
</evidence>
<sequence length="69" mass="8145">MKAKEIRELTTAEIENEVKSLKEELFNLRFQLATGQLENTARIREVRKSIARMKTIVRERELEQTANKN</sequence>
<dbReference type="GO" id="GO:0003735">
    <property type="term" value="F:structural constituent of ribosome"/>
    <property type="evidence" value="ECO:0007669"/>
    <property type="project" value="InterPro"/>
</dbReference>
<dbReference type="Pfam" id="PF00831">
    <property type="entry name" value="Ribosomal_L29"/>
    <property type="match status" value="1"/>
</dbReference>
<comment type="caution">
    <text evidence="7">The sequence shown here is derived from an EMBL/GenBank/DDBJ whole genome shotgun (WGS) entry which is preliminary data.</text>
</comment>
<evidence type="ECO:0000313" key="7">
    <source>
        <dbReference type="EMBL" id="RPF56583.1"/>
    </source>
</evidence>
<gene>
    <name evidence="5" type="primary">rpmC</name>
    <name evidence="7" type="ORF">EDD62_1234</name>
</gene>
<accession>A0A3N5BGF1</accession>
<dbReference type="GO" id="GO:0022625">
    <property type="term" value="C:cytosolic large ribosomal subunit"/>
    <property type="evidence" value="ECO:0007669"/>
    <property type="project" value="TreeGrafter"/>
</dbReference>
<dbReference type="OrthoDB" id="9815192at2"/>
<dbReference type="InterPro" id="IPR001854">
    <property type="entry name" value="Ribosomal_uL29"/>
</dbReference>
<reference evidence="7 8" key="1">
    <citation type="submission" date="2018-11" db="EMBL/GenBank/DDBJ databases">
        <title>Genomic Encyclopedia of Type Strains, Phase IV (KMG-IV): sequencing the most valuable type-strain genomes for metagenomic binning, comparative biology and taxonomic classification.</title>
        <authorList>
            <person name="Goeker M."/>
        </authorList>
    </citation>
    <scope>NUCLEOTIDE SEQUENCE [LARGE SCALE GENOMIC DNA]</scope>
    <source>
        <strain evidence="7 8">DSM 29158</strain>
    </source>
</reference>
<protein>
    <recommendedName>
        <fullName evidence="4 5">Large ribosomal subunit protein uL29</fullName>
    </recommendedName>
</protein>
<dbReference type="PANTHER" id="PTHR10916:SF0">
    <property type="entry name" value="LARGE RIBOSOMAL SUBUNIT PROTEIN UL29C"/>
    <property type="match status" value="1"/>
</dbReference>
<evidence type="ECO:0000256" key="5">
    <source>
        <dbReference type="HAMAP-Rule" id="MF_00374"/>
    </source>
</evidence>
<dbReference type="RefSeq" id="WP_123808114.1">
    <property type="nucleotide sequence ID" value="NZ_RKRK01000003.1"/>
</dbReference>
<evidence type="ECO:0000256" key="3">
    <source>
        <dbReference type="ARBA" id="ARBA00023274"/>
    </source>
</evidence>